<dbReference type="Proteomes" id="UP000027442">
    <property type="component" value="Unassembled WGS sequence"/>
</dbReference>
<dbReference type="SUPFAM" id="SSF52540">
    <property type="entry name" value="P-loop containing nucleoside triphosphate hydrolases"/>
    <property type="match status" value="1"/>
</dbReference>
<dbReference type="HOGENOM" id="CLU_000604_1_22_10"/>
<evidence type="ECO:0000256" key="1">
    <source>
        <dbReference type="ARBA" id="ARBA00005417"/>
    </source>
</evidence>
<dbReference type="RefSeq" id="WP_018966457.1">
    <property type="nucleotide sequence ID" value="NZ_KB899210.1"/>
</dbReference>
<sequence>MNNISFDQVTPHVFLQRGNLHSEVWQQPNLTFEKGKFYLVEAESGRGKSTFCSYIMGYRQDYEGMVKFDETDICLLSTTDWVNVRQRNVSQLFQELRLFPELTALENVMLKNQLTHFKTEAEIRQWFEQLGIADKINTRVGQMSFGQQQRVATLRALVQPFDFLLADEPISHLDDFNADTLGELMANEAKSQGAALIVTSIGKHPSLQYDKILKL</sequence>
<dbReference type="GO" id="GO:0005886">
    <property type="term" value="C:plasma membrane"/>
    <property type="evidence" value="ECO:0007669"/>
    <property type="project" value="TreeGrafter"/>
</dbReference>
<dbReference type="eggNOG" id="COG1136">
    <property type="taxonomic scope" value="Bacteria"/>
</dbReference>
<reference evidence="3 4" key="1">
    <citation type="submission" date="2013-08" db="EMBL/GenBank/DDBJ databases">
        <authorList>
            <person name="Weinstock G."/>
            <person name="Sodergren E."/>
            <person name="Wylie T."/>
            <person name="Fulton L."/>
            <person name="Fulton R."/>
            <person name="Fronick C."/>
            <person name="O'Laughlin M."/>
            <person name="Godfrey J."/>
            <person name="Miner T."/>
            <person name="Herter B."/>
            <person name="Appelbaum E."/>
            <person name="Cordes M."/>
            <person name="Lek S."/>
            <person name="Wollam A."/>
            <person name="Pepin K.H."/>
            <person name="Palsikar V.B."/>
            <person name="Mitreva M."/>
            <person name="Wilson R.K."/>
        </authorList>
    </citation>
    <scope>NUCLEOTIDE SEQUENCE [LARGE SCALE GENOMIC DNA]</scope>
    <source>
        <strain evidence="3 4">ATCC 15930</strain>
    </source>
</reference>
<gene>
    <name evidence="3" type="ORF">HMPREF1991_00196</name>
</gene>
<comment type="caution">
    <text evidence="3">The sequence shown here is derived from an EMBL/GenBank/DDBJ whole genome shotgun (WGS) entry which is preliminary data.</text>
</comment>
<accession>A0A069QP78</accession>
<dbReference type="PATRIC" id="fig|1122985.7.peg.204"/>
<protein>
    <submittedName>
        <fullName evidence="3">ABC transporter, ATP-binding protein</fullName>
    </submittedName>
</protein>
<feature type="domain" description="ABC transporter" evidence="2">
    <location>
        <begin position="4"/>
        <end position="215"/>
    </location>
</feature>
<comment type="similarity">
    <text evidence="1">Belongs to the ABC transporter superfamily.</text>
</comment>
<dbReference type="InterPro" id="IPR027417">
    <property type="entry name" value="P-loop_NTPase"/>
</dbReference>
<dbReference type="GO" id="GO:0005524">
    <property type="term" value="F:ATP binding"/>
    <property type="evidence" value="ECO:0007669"/>
    <property type="project" value="UniProtKB-KW"/>
</dbReference>
<dbReference type="Pfam" id="PF00005">
    <property type="entry name" value="ABC_tran"/>
    <property type="match status" value="1"/>
</dbReference>
<dbReference type="EMBL" id="JNGW01000012">
    <property type="protein sequence ID" value="KDR53829.1"/>
    <property type="molecule type" value="Genomic_DNA"/>
</dbReference>
<evidence type="ECO:0000313" key="4">
    <source>
        <dbReference type="Proteomes" id="UP000027442"/>
    </source>
</evidence>
<dbReference type="PANTHER" id="PTHR24220:SF689">
    <property type="entry name" value="LIPOPROTEIN-RELEASING SYSTEM ATP-BINDING PROTEIN LOLD"/>
    <property type="match status" value="1"/>
</dbReference>
<keyword evidence="4" id="KW-1185">Reference proteome</keyword>
<dbReference type="PANTHER" id="PTHR24220">
    <property type="entry name" value="IMPORT ATP-BINDING PROTEIN"/>
    <property type="match status" value="1"/>
</dbReference>
<keyword evidence="3" id="KW-0067">ATP-binding</keyword>
<evidence type="ECO:0000259" key="2">
    <source>
        <dbReference type="PROSITE" id="PS50893"/>
    </source>
</evidence>
<proteinExistence type="inferred from homology"/>
<dbReference type="PROSITE" id="PS50893">
    <property type="entry name" value="ABC_TRANSPORTER_2"/>
    <property type="match status" value="1"/>
</dbReference>
<keyword evidence="3" id="KW-0547">Nucleotide-binding</keyword>
<dbReference type="Gene3D" id="3.40.50.300">
    <property type="entry name" value="P-loop containing nucleotide triphosphate hydrolases"/>
    <property type="match status" value="1"/>
</dbReference>
<dbReference type="GO" id="GO:0022857">
    <property type="term" value="F:transmembrane transporter activity"/>
    <property type="evidence" value="ECO:0007669"/>
    <property type="project" value="TreeGrafter"/>
</dbReference>
<dbReference type="InterPro" id="IPR015854">
    <property type="entry name" value="ABC_transpr_LolD-like"/>
</dbReference>
<name>A0A069QP78_HOYLO</name>
<dbReference type="AlphaFoldDB" id="A0A069QP78"/>
<organism evidence="3 4">
    <name type="scientific">Hoylesella loescheii DSM 19665 = JCM 12249 = ATCC 15930</name>
    <dbReference type="NCBI Taxonomy" id="1122985"/>
    <lineage>
        <taxon>Bacteria</taxon>
        <taxon>Pseudomonadati</taxon>
        <taxon>Bacteroidota</taxon>
        <taxon>Bacteroidia</taxon>
        <taxon>Bacteroidales</taxon>
        <taxon>Prevotellaceae</taxon>
        <taxon>Hoylesella</taxon>
    </lineage>
</organism>
<dbReference type="GO" id="GO:0016887">
    <property type="term" value="F:ATP hydrolysis activity"/>
    <property type="evidence" value="ECO:0007669"/>
    <property type="project" value="InterPro"/>
</dbReference>
<dbReference type="InterPro" id="IPR003439">
    <property type="entry name" value="ABC_transporter-like_ATP-bd"/>
</dbReference>
<evidence type="ECO:0000313" key="3">
    <source>
        <dbReference type="EMBL" id="KDR53829.1"/>
    </source>
</evidence>